<sequence>MMNTDRRRTLVLGAAIALVAANLRPALASVGPVLSDIRTDLGLSGAGASVLTALPVVFLGVMAAAAPALSRRWGSERVIAIAMAVIAVTLALRVTDGRTALFGGTLLAAGAIAVSNVLIPALIKRDFPDHAGQMTGVYTMALSGFAAVAAGVTVPLSNATDAGWRGGLGFWALPALVAFVVWTALVWVPGRRRWPDAPPPRAGASLLREPLAWQITLYFGLQSLSFYSILSWLPSIYRDAGYDPATAGLLLSISAFVQIPVSLVLPTFAARSADQRWYTLACTVVTGLGLAGILVAPTGAPYLWVVIVGIGQGGSFGVALLLFALRTRTTATTARLSAQAQTVGYLLAAAGPLLVGAVHDVTHSWSAPIGLLLVLAVPQMAFGLLAGARRFVDREDDGRPASVRTARRSE</sequence>
<dbReference type="SUPFAM" id="SSF103473">
    <property type="entry name" value="MFS general substrate transporter"/>
    <property type="match status" value="1"/>
</dbReference>
<keyword evidence="3" id="KW-1185">Reference proteome</keyword>
<evidence type="ECO:0000313" key="2">
    <source>
        <dbReference type="EMBL" id="TQS43780.1"/>
    </source>
</evidence>
<dbReference type="AlphaFoldDB" id="A0A545AR18"/>
<feature type="transmembrane region" description="Helical" evidence="1">
    <location>
        <begin position="135"/>
        <end position="156"/>
    </location>
</feature>
<dbReference type="InterPro" id="IPR011701">
    <property type="entry name" value="MFS"/>
</dbReference>
<keyword evidence="1" id="KW-1133">Transmembrane helix</keyword>
<dbReference type="Proteomes" id="UP000317982">
    <property type="component" value="Unassembled WGS sequence"/>
</dbReference>
<feature type="transmembrane region" description="Helical" evidence="1">
    <location>
        <begin position="277"/>
        <end position="296"/>
    </location>
</feature>
<comment type="caution">
    <text evidence="2">The sequence shown here is derived from an EMBL/GenBank/DDBJ whole genome shotgun (WGS) entry which is preliminary data.</text>
</comment>
<dbReference type="PANTHER" id="PTHR23523">
    <property type="match status" value="1"/>
</dbReference>
<dbReference type="Pfam" id="PF07690">
    <property type="entry name" value="MFS_1"/>
    <property type="match status" value="1"/>
</dbReference>
<evidence type="ECO:0000256" key="1">
    <source>
        <dbReference type="SAM" id="Phobius"/>
    </source>
</evidence>
<evidence type="ECO:0000313" key="3">
    <source>
        <dbReference type="Proteomes" id="UP000317982"/>
    </source>
</evidence>
<dbReference type="GO" id="GO:0022857">
    <property type="term" value="F:transmembrane transporter activity"/>
    <property type="evidence" value="ECO:0007669"/>
    <property type="project" value="InterPro"/>
</dbReference>
<feature type="transmembrane region" description="Helical" evidence="1">
    <location>
        <begin position="44"/>
        <end position="66"/>
    </location>
</feature>
<feature type="transmembrane region" description="Helical" evidence="1">
    <location>
        <begin position="336"/>
        <end position="359"/>
    </location>
</feature>
<dbReference type="InterPro" id="IPR036259">
    <property type="entry name" value="MFS_trans_sf"/>
</dbReference>
<proteinExistence type="predicted"/>
<organism evidence="2 3">
    <name type="scientific">Cryptosporangium phraense</name>
    <dbReference type="NCBI Taxonomy" id="2593070"/>
    <lineage>
        <taxon>Bacteria</taxon>
        <taxon>Bacillati</taxon>
        <taxon>Actinomycetota</taxon>
        <taxon>Actinomycetes</taxon>
        <taxon>Cryptosporangiales</taxon>
        <taxon>Cryptosporangiaceae</taxon>
        <taxon>Cryptosporangium</taxon>
    </lineage>
</organism>
<keyword evidence="1" id="KW-0472">Membrane</keyword>
<dbReference type="Gene3D" id="1.20.1250.20">
    <property type="entry name" value="MFS general substrate transporter like domains"/>
    <property type="match status" value="1"/>
</dbReference>
<dbReference type="OrthoDB" id="5317164at2"/>
<feature type="transmembrane region" description="Helical" evidence="1">
    <location>
        <begin position="78"/>
        <end position="95"/>
    </location>
</feature>
<reference evidence="2 3" key="1">
    <citation type="submission" date="2019-07" db="EMBL/GenBank/DDBJ databases">
        <title>Cryptosporangium phraense sp. nov., isolated from plant litter.</title>
        <authorList>
            <person name="Suriyachadkun C."/>
        </authorList>
    </citation>
    <scope>NUCLEOTIDE SEQUENCE [LARGE SCALE GENOMIC DNA]</scope>
    <source>
        <strain evidence="2 3">A-T 5661</strain>
    </source>
</reference>
<feature type="transmembrane region" description="Helical" evidence="1">
    <location>
        <begin position="211"/>
        <end position="233"/>
    </location>
</feature>
<name>A0A545AR18_9ACTN</name>
<dbReference type="InterPro" id="IPR052524">
    <property type="entry name" value="MFS_Cyanate_Porter"/>
</dbReference>
<dbReference type="EMBL" id="VIRS01000011">
    <property type="protein sequence ID" value="TQS43780.1"/>
    <property type="molecule type" value="Genomic_DNA"/>
</dbReference>
<accession>A0A545AR18</accession>
<feature type="transmembrane region" description="Helical" evidence="1">
    <location>
        <begin position="168"/>
        <end position="190"/>
    </location>
</feature>
<protein>
    <submittedName>
        <fullName evidence="2">MFS transporter</fullName>
    </submittedName>
</protein>
<feature type="transmembrane region" description="Helical" evidence="1">
    <location>
        <begin position="245"/>
        <end position="265"/>
    </location>
</feature>
<dbReference type="InParanoid" id="A0A545AR18"/>
<gene>
    <name evidence="2" type="ORF">FL583_17250</name>
</gene>
<feature type="transmembrane region" description="Helical" evidence="1">
    <location>
        <begin position="302"/>
        <end position="324"/>
    </location>
</feature>
<dbReference type="PANTHER" id="PTHR23523:SF2">
    <property type="entry name" value="2-NITROIMIDAZOLE TRANSPORTER"/>
    <property type="match status" value="1"/>
</dbReference>
<feature type="transmembrane region" description="Helical" evidence="1">
    <location>
        <begin position="365"/>
        <end position="386"/>
    </location>
</feature>
<dbReference type="CDD" id="cd17339">
    <property type="entry name" value="MFS_NIMT_CynX_like"/>
    <property type="match status" value="1"/>
</dbReference>
<feature type="transmembrane region" description="Helical" evidence="1">
    <location>
        <begin position="101"/>
        <end position="123"/>
    </location>
</feature>
<keyword evidence="1" id="KW-0812">Transmembrane</keyword>